<keyword evidence="7" id="KW-0175">Coiled coil</keyword>
<organism evidence="11">
    <name type="scientific">uncultured Desulfovibrio sp</name>
    <dbReference type="NCBI Taxonomy" id="167968"/>
    <lineage>
        <taxon>Bacteria</taxon>
        <taxon>Pseudomonadati</taxon>
        <taxon>Thermodesulfobacteriota</taxon>
        <taxon>Desulfovibrionia</taxon>
        <taxon>Desulfovibrionales</taxon>
        <taxon>Desulfovibrionaceae</taxon>
        <taxon>Desulfovibrio</taxon>
        <taxon>environmental samples</taxon>
    </lineage>
</organism>
<keyword evidence="9" id="KW-0812">Transmembrane</keyword>
<gene>
    <name evidence="11" type="ORF">KM92DES2_12553</name>
</gene>
<evidence type="ECO:0000256" key="9">
    <source>
        <dbReference type="SAM" id="Phobius"/>
    </source>
</evidence>
<feature type="transmembrane region" description="Helical" evidence="9">
    <location>
        <begin position="27"/>
        <end position="45"/>
    </location>
</feature>
<evidence type="ECO:0000259" key="10">
    <source>
        <dbReference type="PROSITE" id="PS50111"/>
    </source>
</evidence>
<dbReference type="Pfam" id="PF00015">
    <property type="entry name" value="MCPsignal"/>
    <property type="match status" value="1"/>
</dbReference>
<evidence type="ECO:0000256" key="5">
    <source>
        <dbReference type="ARBA" id="ARBA00029447"/>
    </source>
</evidence>
<dbReference type="SUPFAM" id="SSF47188">
    <property type="entry name" value="Hemerythrin-like"/>
    <property type="match status" value="1"/>
</dbReference>
<dbReference type="Gene3D" id="1.10.287.950">
    <property type="entry name" value="Methyl-accepting chemotaxis protein"/>
    <property type="match status" value="1"/>
</dbReference>
<feature type="domain" description="Methyl-accepting transducer" evidence="10">
    <location>
        <begin position="136"/>
        <end position="372"/>
    </location>
</feature>
<dbReference type="NCBIfam" id="TIGR02481">
    <property type="entry name" value="hemeryth_dom"/>
    <property type="match status" value="1"/>
</dbReference>
<dbReference type="EMBL" id="FLUP01000001">
    <property type="protein sequence ID" value="SBW08763.1"/>
    <property type="molecule type" value="Genomic_DNA"/>
</dbReference>
<evidence type="ECO:0000256" key="2">
    <source>
        <dbReference type="ARBA" id="ARBA00022723"/>
    </source>
</evidence>
<feature type="coiled-coil region" evidence="7">
    <location>
        <begin position="95"/>
        <end position="122"/>
    </location>
</feature>
<name>A0A212KAN8_9BACT</name>
<accession>A0A212KAN8</accession>
<dbReference type="InterPro" id="IPR016131">
    <property type="entry name" value="Haemerythrin_Fe_BS"/>
</dbReference>
<keyword evidence="3" id="KW-0408">Iron</keyword>
<dbReference type="InterPro" id="IPR012827">
    <property type="entry name" value="Hemerythrin_metal-bd"/>
</dbReference>
<dbReference type="NCBIfam" id="NF033749">
    <property type="entry name" value="bact_hemeryth"/>
    <property type="match status" value="1"/>
</dbReference>
<keyword evidence="2" id="KW-0479">Metal-binding</keyword>
<dbReference type="PANTHER" id="PTHR32089:SF112">
    <property type="entry name" value="LYSOZYME-LIKE PROTEIN-RELATED"/>
    <property type="match status" value="1"/>
</dbReference>
<dbReference type="AlphaFoldDB" id="A0A212KAN8"/>
<dbReference type="RefSeq" id="WP_192113394.1">
    <property type="nucleotide sequence ID" value="NZ_CABUEN010000004.1"/>
</dbReference>
<evidence type="ECO:0000256" key="7">
    <source>
        <dbReference type="SAM" id="Coils"/>
    </source>
</evidence>
<dbReference type="CDD" id="cd11386">
    <property type="entry name" value="MCP_signal"/>
    <property type="match status" value="1"/>
</dbReference>
<evidence type="ECO:0000313" key="11">
    <source>
        <dbReference type="EMBL" id="SBW08763.1"/>
    </source>
</evidence>
<keyword evidence="9" id="KW-0472">Membrane</keyword>
<comment type="similarity">
    <text evidence="1">Belongs to the hemerythrin family.</text>
</comment>
<dbReference type="PRINTS" id="PR00260">
    <property type="entry name" value="CHEMTRNSDUCR"/>
</dbReference>
<dbReference type="GO" id="GO:0006935">
    <property type="term" value="P:chemotaxis"/>
    <property type="evidence" value="ECO:0007669"/>
    <property type="project" value="InterPro"/>
</dbReference>
<dbReference type="InterPro" id="IPR012312">
    <property type="entry name" value="Hemerythrin-like"/>
</dbReference>
<dbReference type="GO" id="GO:0004888">
    <property type="term" value="F:transmembrane signaling receptor activity"/>
    <property type="evidence" value="ECO:0007669"/>
    <property type="project" value="InterPro"/>
</dbReference>
<dbReference type="PANTHER" id="PTHR32089">
    <property type="entry name" value="METHYL-ACCEPTING CHEMOTAXIS PROTEIN MCPB"/>
    <property type="match status" value="1"/>
</dbReference>
<evidence type="ECO:0000256" key="4">
    <source>
        <dbReference type="ARBA" id="ARBA00023224"/>
    </source>
</evidence>
<keyword evidence="9" id="KW-1133">Transmembrane helix</keyword>
<dbReference type="PROSITE" id="PS50111">
    <property type="entry name" value="CHEMOTAXIS_TRANSDUC_2"/>
    <property type="match status" value="1"/>
</dbReference>
<dbReference type="InterPro" id="IPR004089">
    <property type="entry name" value="MCPsignal_dom"/>
</dbReference>
<dbReference type="PROSITE" id="PS00550">
    <property type="entry name" value="HEMERYTHRINS"/>
    <property type="match status" value="1"/>
</dbReference>
<evidence type="ECO:0000256" key="3">
    <source>
        <dbReference type="ARBA" id="ARBA00023004"/>
    </source>
</evidence>
<protein>
    <submittedName>
        <fullName evidence="11">Methyl-accepting chemotaxis sensory transducer</fullName>
    </submittedName>
</protein>
<dbReference type="CDD" id="cd12107">
    <property type="entry name" value="Hemerythrin"/>
    <property type="match status" value="1"/>
</dbReference>
<comment type="similarity">
    <text evidence="5">Belongs to the methyl-accepting chemotaxis (MCP) protein family.</text>
</comment>
<dbReference type="Gene3D" id="1.20.120.50">
    <property type="entry name" value="Hemerythrin-like"/>
    <property type="match status" value="1"/>
</dbReference>
<dbReference type="SUPFAM" id="SSF58104">
    <property type="entry name" value="Methyl-accepting chemotaxis protein (MCP) signaling domain"/>
    <property type="match status" value="1"/>
</dbReference>
<sequence>MGIALQVVIIAALGGLAVFGGIQGMSWLVVGIIFVCAGANIWLWLSGRSRAARLAQYLDAQASAPAADGDVEQRAMQCIESLRETLKTKADAQVVESLQAQNSELAKQLKESEELVVTLRKRREKGIIALHKAHSVCTRLSGDMRKLASLITDVNGGVAVQRDRLVETGAAMERVADSASQASLRVRELSENAQNSSASAATGEQEVEGAVGSIDSVRDTIVQLKEAMAGLGEKASNIGQVMSVINEVADQTNLLALNAAIEAARAGEAGRGFAVVADEVRKLAEKTMGATKEVEEAVKAIQDETRRNVLTVDKAAQLSVDAADKATNAGDVMRAILQSMADTAGHLASIAAGAAEQSEQSTGTSGALEEVREVAESTSKNMEMFTASLLTFQSGMEELDMIVNALVAGDFDQALSDKFVEWTPKLELHVPLVDREHKLLVEYINELHQAMTHNKPVSEMIGVLKKLRDYTATHFGDEEKLFNVPAYKAAAEHMKIHKKFVAKLDEVEEQLRMGTATVSMDLLTFLKDWLVQHIMGTDPTYLPYLKPEDKEPA</sequence>
<dbReference type="GO" id="GO:0016020">
    <property type="term" value="C:membrane"/>
    <property type="evidence" value="ECO:0007669"/>
    <property type="project" value="InterPro"/>
</dbReference>
<feature type="region of interest" description="Disordered" evidence="8">
    <location>
        <begin position="354"/>
        <end position="373"/>
    </location>
</feature>
<dbReference type="Pfam" id="PF01814">
    <property type="entry name" value="Hemerythrin"/>
    <property type="match status" value="1"/>
</dbReference>
<dbReference type="InterPro" id="IPR035938">
    <property type="entry name" value="Hemerythrin-like_sf"/>
</dbReference>
<dbReference type="SMART" id="SM00283">
    <property type="entry name" value="MA"/>
    <property type="match status" value="1"/>
</dbReference>
<evidence type="ECO:0000256" key="6">
    <source>
        <dbReference type="PROSITE-ProRule" id="PRU00284"/>
    </source>
</evidence>
<reference evidence="11" key="1">
    <citation type="submission" date="2016-04" db="EMBL/GenBank/DDBJ databases">
        <authorList>
            <person name="Evans L.H."/>
            <person name="Alamgir A."/>
            <person name="Owens N."/>
            <person name="Weber N.D."/>
            <person name="Virtaneva K."/>
            <person name="Barbian K."/>
            <person name="Babar A."/>
            <person name="Rosenke K."/>
        </authorList>
    </citation>
    <scope>NUCLEOTIDE SEQUENCE</scope>
    <source>
        <strain evidence="11">92-2</strain>
    </source>
</reference>
<evidence type="ECO:0000256" key="1">
    <source>
        <dbReference type="ARBA" id="ARBA00010587"/>
    </source>
</evidence>
<keyword evidence="4 6" id="KW-0807">Transducer</keyword>
<dbReference type="GO" id="GO:0007165">
    <property type="term" value="P:signal transduction"/>
    <property type="evidence" value="ECO:0007669"/>
    <property type="project" value="UniProtKB-KW"/>
</dbReference>
<proteinExistence type="inferred from homology"/>
<dbReference type="GO" id="GO:0046872">
    <property type="term" value="F:metal ion binding"/>
    <property type="evidence" value="ECO:0007669"/>
    <property type="project" value="UniProtKB-KW"/>
</dbReference>
<evidence type="ECO:0000256" key="8">
    <source>
        <dbReference type="SAM" id="MobiDB-lite"/>
    </source>
</evidence>
<dbReference type="InterPro" id="IPR004090">
    <property type="entry name" value="Chemotax_Me-accpt_rcpt"/>
</dbReference>